<gene>
    <name evidence="8" type="ORF">G127AT_12125</name>
</gene>
<dbReference type="PRINTS" id="PR00069">
    <property type="entry name" value="ALDKETRDTASE"/>
</dbReference>
<dbReference type="Pfam" id="PF00248">
    <property type="entry name" value="Aldo_ket_red"/>
    <property type="match status" value="1"/>
</dbReference>
<dbReference type="FunFam" id="3.20.20.100:FF:000015">
    <property type="entry name" value="Oxidoreductase, aldo/keto reductase family"/>
    <property type="match status" value="1"/>
</dbReference>
<evidence type="ECO:0000256" key="2">
    <source>
        <dbReference type="ARBA" id="ARBA00022857"/>
    </source>
</evidence>
<dbReference type="EMBL" id="CP071696">
    <property type="protein sequence ID" value="QTX04039.1"/>
    <property type="molecule type" value="Genomic_DNA"/>
</dbReference>
<dbReference type="PROSITE" id="PS00798">
    <property type="entry name" value="ALDOKETO_REDUCTASE_1"/>
    <property type="match status" value="1"/>
</dbReference>
<dbReference type="PANTHER" id="PTHR43827:SF3">
    <property type="entry name" value="NADP-DEPENDENT OXIDOREDUCTASE DOMAIN-CONTAINING PROTEIN"/>
    <property type="match status" value="1"/>
</dbReference>
<accession>A0A975INA1</accession>
<proteinExistence type="inferred from homology"/>
<dbReference type="InterPro" id="IPR023210">
    <property type="entry name" value="NADP_OxRdtase_dom"/>
</dbReference>
<keyword evidence="9" id="KW-1185">Reference proteome</keyword>
<keyword evidence="3" id="KW-0560">Oxidoreductase</keyword>
<feature type="domain" description="NADP-dependent oxidoreductase" evidence="7">
    <location>
        <begin position="22"/>
        <end position="264"/>
    </location>
</feature>
<evidence type="ECO:0000313" key="8">
    <source>
        <dbReference type="EMBL" id="QTX04039.1"/>
    </source>
</evidence>
<evidence type="ECO:0000256" key="3">
    <source>
        <dbReference type="ARBA" id="ARBA00023002"/>
    </source>
</evidence>
<dbReference type="Proteomes" id="UP000671914">
    <property type="component" value="Chromosome"/>
</dbReference>
<protein>
    <submittedName>
        <fullName evidence="8">Aldo/keto reductase</fullName>
    </submittedName>
</protein>
<dbReference type="InterPro" id="IPR020471">
    <property type="entry name" value="AKR"/>
</dbReference>
<comment type="similarity">
    <text evidence="1">Belongs to the aldo/keto reductase family.</text>
</comment>
<evidence type="ECO:0000256" key="1">
    <source>
        <dbReference type="ARBA" id="ARBA00007905"/>
    </source>
</evidence>
<dbReference type="PIRSF" id="PIRSF000097">
    <property type="entry name" value="AKR"/>
    <property type="match status" value="1"/>
</dbReference>
<dbReference type="Gene3D" id="3.20.20.100">
    <property type="entry name" value="NADP-dependent oxidoreductase domain"/>
    <property type="match status" value="1"/>
</dbReference>
<name>A0A975INA1_9MICO</name>
<evidence type="ECO:0000256" key="6">
    <source>
        <dbReference type="PIRSR" id="PIRSR000097-3"/>
    </source>
</evidence>
<feature type="active site" description="Proton donor" evidence="4">
    <location>
        <position position="55"/>
    </location>
</feature>
<dbReference type="SUPFAM" id="SSF51430">
    <property type="entry name" value="NAD(P)-linked oxidoreductase"/>
    <property type="match status" value="1"/>
</dbReference>
<dbReference type="PROSITE" id="PS00062">
    <property type="entry name" value="ALDOKETO_REDUCTASE_2"/>
    <property type="match status" value="1"/>
</dbReference>
<dbReference type="InterPro" id="IPR018170">
    <property type="entry name" value="Aldo/ket_reductase_CS"/>
</dbReference>
<evidence type="ECO:0000259" key="7">
    <source>
        <dbReference type="Pfam" id="PF00248"/>
    </source>
</evidence>
<feature type="site" description="Lowers pKa of active site Tyr" evidence="6">
    <location>
        <position position="80"/>
    </location>
</feature>
<dbReference type="RefSeq" id="WP_210897233.1">
    <property type="nucleotide sequence ID" value="NZ_CP071696.1"/>
</dbReference>
<dbReference type="InterPro" id="IPR036812">
    <property type="entry name" value="NAD(P)_OxRdtase_dom_sf"/>
</dbReference>
<evidence type="ECO:0000313" key="9">
    <source>
        <dbReference type="Proteomes" id="UP000671914"/>
    </source>
</evidence>
<dbReference type="GO" id="GO:0016616">
    <property type="term" value="F:oxidoreductase activity, acting on the CH-OH group of donors, NAD or NADP as acceptor"/>
    <property type="evidence" value="ECO:0007669"/>
    <property type="project" value="UniProtKB-ARBA"/>
</dbReference>
<dbReference type="AlphaFoldDB" id="A0A975INA1"/>
<dbReference type="PANTHER" id="PTHR43827">
    <property type="entry name" value="2,5-DIKETO-D-GLUCONIC ACID REDUCTASE"/>
    <property type="match status" value="1"/>
</dbReference>
<sequence>MTAPLPPAPLLPLADGAVIPQIGFGTYKIPPADTARLCRTAIDAGYRHLDTAALYGNEAEVGEAVRTSGLPRDELFVTSKLWNDDHGYERALRAFDATMERIGLERLDLYLIHWPVPSQSLFVETWRALIRLRDEGRVRSIGVSNFHPHHLRRLIDETGVTPVVDQVELHPWLPQDEVRAFGDAHGIRTEAWSPLARGRMLAEPVLAGIAADHDRSVAQVVLRWQVQLGNIAIPKASSEARIRENLDVFDFALTPEQMDAVAGLANGERTGRDPDLD</sequence>
<organism evidence="8 9">
    <name type="scientific">Agromyces archimandritae</name>
    <dbReference type="NCBI Taxonomy" id="2781962"/>
    <lineage>
        <taxon>Bacteria</taxon>
        <taxon>Bacillati</taxon>
        <taxon>Actinomycetota</taxon>
        <taxon>Actinomycetes</taxon>
        <taxon>Micrococcales</taxon>
        <taxon>Microbacteriaceae</taxon>
        <taxon>Agromyces</taxon>
    </lineage>
</organism>
<reference evidence="8" key="1">
    <citation type="submission" date="2021-03" db="EMBL/GenBank/DDBJ databases">
        <title>Agromyces archimandritus sp. nov., isolated from the cockroach Archimandrita tessellata.</title>
        <authorList>
            <person name="Guzman J."/>
            <person name="Ortuzar M."/>
            <person name="Poehlein A."/>
            <person name="Daniel R."/>
            <person name="Trujillo M."/>
            <person name="Vilcinskas A."/>
        </authorList>
    </citation>
    <scope>NUCLEOTIDE SEQUENCE</scope>
    <source>
        <strain evidence="8">G127AT</strain>
    </source>
</reference>
<evidence type="ECO:0000256" key="5">
    <source>
        <dbReference type="PIRSR" id="PIRSR000097-2"/>
    </source>
</evidence>
<evidence type="ECO:0000256" key="4">
    <source>
        <dbReference type="PIRSR" id="PIRSR000097-1"/>
    </source>
</evidence>
<dbReference type="KEGG" id="aarc:G127AT_12125"/>
<keyword evidence="2" id="KW-0521">NADP</keyword>
<feature type="binding site" evidence="5">
    <location>
        <position position="113"/>
    </location>
    <ligand>
        <name>substrate</name>
    </ligand>
</feature>